<dbReference type="PRINTS" id="PR00980">
    <property type="entry name" value="TRNASYNTHALA"/>
</dbReference>
<dbReference type="Pfam" id="PF02272">
    <property type="entry name" value="DHHA1"/>
    <property type="match status" value="1"/>
</dbReference>
<evidence type="ECO:0000256" key="6">
    <source>
        <dbReference type="ARBA" id="ARBA00022833"/>
    </source>
</evidence>
<dbReference type="FunFam" id="3.10.310.40:FF:000001">
    <property type="entry name" value="Alanine--tRNA ligase"/>
    <property type="match status" value="1"/>
</dbReference>
<dbReference type="Gene3D" id="3.30.54.20">
    <property type="match status" value="1"/>
</dbReference>
<evidence type="ECO:0000256" key="4">
    <source>
        <dbReference type="ARBA" id="ARBA00022723"/>
    </source>
</evidence>
<dbReference type="GO" id="GO:0005737">
    <property type="term" value="C:cytoplasm"/>
    <property type="evidence" value="ECO:0007669"/>
    <property type="project" value="UniProtKB-SubCell"/>
</dbReference>
<dbReference type="PROSITE" id="PS50860">
    <property type="entry name" value="AA_TRNA_LIGASE_II_ALA"/>
    <property type="match status" value="1"/>
</dbReference>
<keyword evidence="5 11" id="KW-0547">Nucleotide-binding</keyword>
<comment type="function">
    <text evidence="11">Catalyzes the attachment of alanine to tRNA(Ala) in a two-step reaction: alanine is first activated by ATP to form Ala-AMP and then transferred to the acceptor end of tRNA(Ala). Also edits incorrectly charged Ser-tRNA(Ala) and Gly-tRNA(Ala) via its editing domain.</text>
</comment>
<feature type="region of interest" description="Disordered" evidence="13">
    <location>
        <begin position="306"/>
        <end position="335"/>
    </location>
</feature>
<dbReference type="RefSeq" id="WP_126678339.1">
    <property type="nucleotide sequence ID" value="NZ_RYYU01000001.1"/>
</dbReference>
<dbReference type="EC" id="6.1.1.7" evidence="11"/>
<comment type="similarity">
    <text evidence="1 11">Belongs to the class-II aminoacyl-tRNA synthetase family.</text>
</comment>
<dbReference type="InterPro" id="IPR050058">
    <property type="entry name" value="Ala-tRNA_ligase"/>
</dbReference>
<keyword evidence="11" id="KW-0963">Cytoplasm</keyword>
<dbReference type="AlphaFoldDB" id="A0A3S0PAC4"/>
<dbReference type="GO" id="GO:0000049">
    <property type="term" value="F:tRNA binding"/>
    <property type="evidence" value="ECO:0007669"/>
    <property type="project" value="UniProtKB-KW"/>
</dbReference>
<dbReference type="OrthoDB" id="9803884at2"/>
<dbReference type="Gene3D" id="2.40.30.130">
    <property type="match status" value="1"/>
</dbReference>
<dbReference type="EMBL" id="RYYU01000001">
    <property type="protein sequence ID" value="RUL59169.1"/>
    <property type="molecule type" value="Genomic_DNA"/>
</dbReference>
<dbReference type="SMART" id="SM00863">
    <property type="entry name" value="tRNA_SAD"/>
    <property type="match status" value="1"/>
</dbReference>
<dbReference type="GO" id="GO:0002161">
    <property type="term" value="F:aminoacyl-tRNA deacylase activity"/>
    <property type="evidence" value="ECO:0007669"/>
    <property type="project" value="TreeGrafter"/>
</dbReference>
<name>A0A3S0PAC4_9BACT</name>
<dbReference type="GO" id="GO:0005524">
    <property type="term" value="F:ATP binding"/>
    <property type="evidence" value="ECO:0007669"/>
    <property type="project" value="UniProtKB-UniRule"/>
</dbReference>
<dbReference type="Gene3D" id="3.10.310.40">
    <property type="match status" value="1"/>
</dbReference>
<gene>
    <name evidence="11 15" type="primary">alaS</name>
    <name evidence="15" type="ORF">EHV08_04930</name>
</gene>
<comment type="cofactor">
    <cofactor evidence="11">
        <name>Zn(2+)</name>
        <dbReference type="ChEBI" id="CHEBI:29105"/>
    </cofactor>
    <text evidence="11">Binds 1 zinc ion per subunit.</text>
</comment>
<sequence>MMTANEIRDSFKKFFESKGHAIVSSAPMVVKDDPTLMFTNAGMNQWKDIILGTCEPEPRRRANSQKCLRVSGKHNDLEEVGHDTYHHTMFEMLGNWSFGDYFKEGAIDMAWEYLVDVLHLNPNDLYVTVFEGSPEENIPRDDEAAQFWAKHVPADHIINGSKHDNFWEMGDTGPCGPCSEIHLDSRTDKEKEKISGRELVNKDNPQVIEIWNLVFMQFNRKSDGSLEKLAMNVIDTGMGFERLVRALQGKRSNYDTDVFQPMIKEIERLTGLQYEGEALSVEGLALSDKEGTLSVERLALSDKGGALSKESNVNETNNAQPSTLNPQPSTLSSQQETNVAMRVIADHIRAVSFSIADGQLPGNAKAGYVIRRILRRAVRYAYTFLGQKEAFLFKLVPMLVHEMGDAYPELKAQRELITRVIKEEEDSFLRTLDKGISMLNNAMDEMRAAGKKELDGAQAFKLFDTYGFPLDLTELICRENGFSVDEKRFDEEMQKQKERARNAAAVENGDWITVGNTDGKVAEETTFGEQHFVGYDYTEHECHIIRYRKVTQKKNTFYELVLDYTPFYGEMGGQVGDQGVLVSEEETVEIIDTKRENNQSVHIVKELPKNMEASFMACVDTDKREACAANHSATHLLDYALKQVLGSHVEQKGSFVSPDTLRFDFSHFQKTTDEELRMVERMINDMIRQNISLEEFRETPIEEARKMGAVALFGEKYGDKVRVVKFGPSVEFCGGIHARATGSIGMFKIMSEASVAAGIRRIEAKTGRECEELMYNLEDAIRALKAMFNNAKDLEGTVQKYISEHDELKKQVEKFTAEAIERLKEKLLANPRIINGVKVYTSVLPIKPEQAKDLVFKVRAAEPEQSLCVVGSVFDNRPMLNVIISEDLVKEQGMNAGQLVREAAKLIQGGGGGQPHFASAGGKNPDGISAAVDKVIELANL</sequence>
<dbReference type="InterPro" id="IPR018162">
    <property type="entry name" value="Ala-tRNA-ligase_IIc_anticod-bd"/>
</dbReference>
<dbReference type="HAMAP" id="MF_00036_B">
    <property type="entry name" value="Ala_tRNA_synth_B"/>
    <property type="match status" value="1"/>
</dbReference>
<dbReference type="InterPro" id="IPR018165">
    <property type="entry name" value="Ala-tRNA-synth_IIc_core"/>
</dbReference>
<dbReference type="InterPro" id="IPR018163">
    <property type="entry name" value="Thr/Ala-tRNA-synth_IIc_edit"/>
</dbReference>
<keyword evidence="4 11" id="KW-0479">Metal-binding</keyword>
<dbReference type="Gene3D" id="3.30.980.10">
    <property type="entry name" value="Threonyl-trna Synthetase, Chain A, domain 2"/>
    <property type="match status" value="1"/>
</dbReference>
<keyword evidence="3 11" id="KW-0436">Ligase</keyword>
<dbReference type="InterPro" id="IPR023033">
    <property type="entry name" value="Ala_tRNA_ligase_euk/bac"/>
</dbReference>
<evidence type="ECO:0000256" key="1">
    <source>
        <dbReference type="ARBA" id="ARBA00008226"/>
    </source>
</evidence>
<evidence type="ECO:0000256" key="7">
    <source>
        <dbReference type="ARBA" id="ARBA00022840"/>
    </source>
</evidence>
<dbReference type="InterPro" id="IPR002318">
    <property type="entry name" value="Ala-tRNA-lgiase_IIc"/>
</dbReference>
<keyword evidence="8 11" id="KW-0694">RNA-binding</keyword>
<keyword evidence="7 11" id="KW-0067">ATP-binding</keyword>
<dbReference type="InterPro" id="IPR045864">
    <property type="entry name" value="aa-tRNA-synth_II/BPL/LPL"/>
</dbReference>
<keyword evidence="6 11" id="KW-0862">Zinc</keyword>
<protein>
    <recommendedName>
        <fullName evidence="11">Alanine--tRNA ligase</fullName>
        <ecNumber evidence="11">6.1.1.7</ecNumber>
    </recommendedName>
    <alternativeName>
        <fullName evidence="11">Alanyl-tRNA synthetase</fullName>
        <shortName evidence="11">AlaRS</shortName>
    </alternativeName>
</protein>
<dbReference type="FunFam" id="3.30.54.20:FF:000001">
    <property type="entry name" value="Alanine--tRNA ligase"/>
    <property type="match status" value="1"/>
</dbReference>
<organism evidence="15 16">
    <name type="scientific">Prevotella koreensis</name>
    <dbReference type="NCBI Taxonomy" id="2490854"/>
    <lineage>
        <taxon>Bacteria</taxon>
        <taxon>Pseudomonadati</taxon>
        <taxon>Bacteroidota</taxon>
        <taxon>Bacteroidia</taxon>
        <taxon>Bacteroidales</taxon>
        <taxon>Prevotellaceae</taxon>
        <taxon>Prevotella</taxon>
    </lineage>
</organism>
<dbReference type="NCBIfam" id="TIGR00344">
    <property type="entry name" value="alaS"/>
    <property type="match status" value="1"/>
</dbReference>
<dbReference type="PANTHER" id="PTHR11777:SF9">
    <property type="entry name" value="ALANINE--TRNA LIGASE, CYTOPLASMIC"/>
    <property type="match status" value="1"/>
</dbReference>
<dbReference type="InterPro" id="IPR009000">
    <property type="entry name" value="Transl_B-barrel_sf"/>
</dbReference>
<dbReference type="Proteomes" id="UP000278983">
    <property type="component" value="Unassembled WGS sequence"/>
</dbReference>
<dbReference type="GO" id="GO:0004813">
    <property type="term" value="F:alanine-tRNA ligase activity"/>
    <property type="evidence" value="ECO:0007669"/>
    <property type="project" value="UniProtKB-UniRule"/>
</dbReference>
<dbReference type="InterPro" id="IPR012947">
    <property type="entry name" value="tRNA_SAD"/>
</dbReference>
<evidence type="ECO:0000256" key="11">
    <source>
        <dbReference type="HAMAP-Rule" id="MF_00036"/>
    </source>
</evidence>
<dbReference type="SUPFAM" id="SSF50447">
    <property type="entry name" value="Translation proteins"/>
    <property type="match status" value="1"/>
</dbReference>
<dbReference type="PANTHER" id="PTHR11777">
    <property type="entry name" value="ALANYL-TRNA SYNTHETASE"/>
    <property type="match status" value="1"/>
</dbReference>
<evidence type="ECO:0000256" key="2">
    <source>
        <dbReference type="ARBA" id="ARBA00022555"/>
    </source>
</evidence>
<keyword evidence="10 11" id="KW-0030">Aminoacyl-tRNA synthetase</keyword>
<comment type="subcellular location">
    <subcellularLocation>
        <location evidence="11">Cytoplasm</location>
    </subcellularLocation>
</comment>
<comment type="catalytic activity">
    <reaction evidence="11">
        <text>tRNA(Ala) + L-alanine + ATP = L-alanyl-tRNA(Ala) + AMP + diphosphate</text>
        <dbReference type="Rhea" id="RHEA:12540"/>
        <dbReference type="Rhea" id="RHEA-COMP:9657"/>
        <dbReference type="Rhea" id="RHEA-COMP:9923"/>
        <dbReference type="ChEBI" id="CHEBI:30616"/>
        <dbReference type="ChEBI" id="CHEBI:33019"/>
        <dbReference type="ChEBI" id="CHEBI:57972"/>
        <dbReference type="ChEBI" id="CHEBI:78442"/>
        <dbReference type="ChEBI" id="CHEBI:78497"/>
        <dbReference type="ChEBI" id="CHEBI:456215"/>
        <dbReference type="EC" id="6.1.1.7"/>
    </reaction>
</comment>
<keyword evidence="2 11" id="KW-0820">tRNA-binding</keyword>
<dbReference type="GO" id="GO:0006419">
    <property type="term" value="P:alanyl-tRNA aminoacylation"/>
    <property type="evidence" value="ECO:0007669"/>
    <property type="project" value="UniProtKB-UniRule"/>
</dbReference>
<dbReference type="Pfam" id="PF07973">
    <property type="entry name" value="tRNA_SAD"/>
    <property type="match status" value="1"/>
</dbReference>
<comment type="domain">
    <text evidence="11">Consists of three domains; the N-terminal catalytic domain, the editing domain and the C-terminal C-Ala domain. The editing domain removes incorrectly charged amino acids, while the C-Ala domain, along with tRNA(Ala), serves as a bridge to cooperatively bring together the editing and aminoacylation centers thus stimulating deacylation of misacylated tRNAs.</text>
</comment>
<dbReference type="Pfam" id="PF01411">
    <property type="entry name" value="tRNA-synt_2c"/>
    <property type="match status" value="2"/>
</dbReference>
<feature type="binding site" evidence="11">
    <location>
        <position position="733"/>
    </location>
    <ligand>
        <name>Zn(2+)</name>
        <dbReference type="ChEBI" id="CHEBI:29105"/>
    </ligand>
</feature>
<dbReference type="InterPro" id="IPR003156">
    <property type="entry name" value="DHHA1_dom"/>
</dbReference>
<keyword evidence="16" id="KW-1185">Reference proteome</keyword>
<keyword evidence="12" id="KW-0175">Coiled coil</keyword>
<comment type="caution">
    <text evidence="15">The sequence shown here is derived from an EMBL/GenBank/DDBJ whole genome shotgun (WGS) entry which is preliminary data.</text>
</comment>
<feature type="compositionally biased region" description="Polar residues" evidence="13">
    <location>
        <begin position="309"/>
        <end position="335"/>
    </location>
</feature>
<dbReference type="Gene3D" id="3.30.930.10">
    <property type="entry name" value="Bira Bifunctional Protein, Domain 2"/>
    <property type="match status" value="1"/>
</dbReference>
<evidence type="ECO:0000256" key="9">
    <source>
        <dbReference type="ARBA" id="ARBA00022917"/>
    </source>
</evidence>
<feature type="coiled-coil region" evidence="12">
    <location>
        <begin position="777"/>
        <end position="818"/>
    </location>
</feature>
<evidence type="ECO:0000256" key="13">
    <source>
        <dbReference type="SAM" id="MobiDB-lite"/>
    </source>
</evidence>
<evidence type="ECO:0000256" key="12">
    <source>
        <dbReference type="SAM" id="Coils"/>
    </source>
</evidence>
<feature type="binding site" evidence="11">
    <location>
        <position position="631"/>
    </location>
    <ligand>
        <name>Zn(2+)</name>
        <dbReference type="ChEBI" id="CHEBI:29105"/>
    </ligand>
</feature>
<proteinExistence type="inferred from homology"/>
<evidence type="ECO:0000256" key="10">
    <source>
        <dbReference type="ARBA" id="ARBA00023146"/>
    </source>
</evidence>
<keyword evidence="9 11" id="KW-0648">Protein biosynthesis</keyword>
<evidence type="ECO:0000256" key="3">
    <source>
        <dbReference type="ARBA" id="ARBA00022598"/>
    </source>
</evidence>
<evidence type="ECO:0000256" key="8">
    <source>
        <dbReference type="ARBA" id="ARBA00022884"/>
    </source>
</evidence>
<dbReference type="SUPFAM" id="SSF55681">
    <property type="entry name" value="Class II aaRS and biotin synthetases"/>
    <property type="match status" value="1"/>
</dbReference>
<feature type="binding site" evidence="11">
    <location>
        <position position="635"/>
    </location>
    <ligand>
        <name>Zn(2+)</name>
        <dbReference type="ChEBI" id="CHEBI:29105"/>
    </ligand>
</feature>
<dbReference type="GO" id="GO:0008270">
    <property type="term" value="F:zinc ion binding"/>
    <property type="evidence" value="ECO:0007669"/>
    <property type="project" value="UniProtKB-UniRule"/>
</dbReference>
<accession>A0A3S0PAC4</accession>
<feature type="binding site" evidence="11">
    <location>
        <position position="737"/>
    </location>
    <ligand>
        <name>Zn(2+)</name>
        <dbReference type="ChEBI" id="CHEBI:29105"/>
    </ligand>
</feature>
<dbReference type="FunFam" id="3.30.980.10:FF:000004">
    <property type="entry name" value="Alanine--tRNA ligase, cytoplasmic"/>
    <property type="match status" value="1"/>
</dbReference>
<evidence type="ECO:0000313" key="16">
    <source>
        <dbReference type="Proteomes" id="UP000278983"/>
    </source>
</evidence>
<dbReference type="CDD" id="cd00673">
    <property type="entry name" value="AlaRS_core"/>
    <property type="match status" value="1"/>
</dbReference>
<dbReference type="InterPro" id="IPR018164">
    <property type="entry name" value="Ala-tRNA-synth_IIc_N"/>
</dbReference>
<evidence type="ECO:0000313" key="15">
    <source>
        <dbReference type="EMBL" id="RUL59169.1"/>
    </source>
</evidence>
<dbReference type="SUPFAM" id="SSF101353">
    <property type="entry name" value="Putative anticodon-binding domain of alanyl-tRNA synthetase (AlaRS)"/>
    <property type="match status" value="1"/>
</dbReference>
<dbReference type="SUPFAM" id="SSF55186">
    <property type="entry name" value="ThrRS/AlaRS common domain"/>
    <property type="match status" value="1"/>
</dbReference>
<reference evidence="15 16" key="1">
    <citation type="submission" date="2018-12" db="EMBL/GenBank/DDBJ databases">
        <title>Genome sequencing of Prevotella sp. KCOM 3155 (= JS262).</title>
        <authorList>
            <person name="Kook J.-K."/>
            <person name="Park S.-N."/>
            <person name="Lim Y.K."/>
        </authorList>
    </citation>
    <scope>NUCLEOTIDE SEQUENCE [LARGE SCALE GENOMIC DNA]</scope>
    <source>
        <strain evidence="15 16">KCOM 3155</strain>
    </source>
</reference>
<dbReference type="FunFam" id="3.30.930.10:FF:000011">
    <property type="entry name" value="Alanine--tRNA ligase, cytoplasmic"/>
    <property type="match status" value="1"/>
</dbReference>
<evidence type="ECO:0000256" key="5">
    <source>
        <dbReference type="ARBA" id="ARBA00022741"/>
    </source>
</evidence>
<evidence type="ECO:0000259" key="14">
    <source>
        <dbReference type="PROSITE" id="PS50860"/>
    </source>
</evidence>
<feature type="domain" description="Alanyl-transfer RNA synthetases family profile" evidence="14">
    <location>
        <begin position="2"/>
        <end position="776"/>
    </location>
</feature>